<evidence type="ECO:0000313" key="2">
    <source>
        <dbReference type="EMBL" id="EOY49929.1"/>
    </source>
</evidence>
<dbReference type="Gene3D" id="3.40.50.720">
    <property type="entry name" value="NAD(P)-binding Rossmann-like Domain"/>
    <property type="match status" value="1"/>
</dbReference>
<gene>
    <name evidence="2" type="ORF">SLI_5221</name>
</gene>
<feature type="domain" description="NAD(P)-binding" evidence="1">
    <location>
        <begin position="16"/>
        <end position="145"/>
    </location>
</feature>
<dbReference type="PANTHER" id="PTHR43162:SF1">
    <property type="entry name" value="PRESTALK A DIFFERENTIATION PROTEIN A"/>
    <property type="match status" value="1"/>
</dbReference>
<dbReference type="InterPro" id="IPR036291">
    <property type="entry name" value="NAD(P)-bd_dom_sf"/>
</dbReference>
<evidence type="ECO:0000259" key="1">
    <source>
        <dbReference type="Pfam" id="PF13460"/>
    </source>
</evidence>
<organism evidence="2 3">
    <name type="scientific">Streptomyces lividans 1326</name>
    <dbReference type="NCBI Taxonomy" id="1200984"/>
    <lineage>
        <taxon>Bacteria</taxon>
        <taxon>Bacillati</taxon>
        <taxon>Actinomycetota</taxon>
        <taxon>Actinomycetes</taxon>
        <taxon>Kitasatosporales</taxon>
        <taxon>Streptomycetaceae</taxon>
        <taxon>Streptomyces</taxon>
    </lineage>
</organism>
<dbReference type="InterPro" id="IPR051604">
    <property type="entry name" value="Ergot_Alk_Oxidoreductase"/>
</dbReference>
<evidence type="ECO:0000313" key="3">
    <source>
        <dbReference type="Proteomes" id="UP000014062"/>
    </source>
</evidence>
<dbReference type="EMBL" id="CM001889">
    <property type="protein sequence ID" value="EOY49929.1"/>
    <property type="molecule type" value="Genomic_DNA"/>
</dbReference>
<dbReference type="Proteomes" id="UP000014062">
    <property type="component" value="Chromosome"/>
</dbReference>
<sequence>MTYHASTPSTPLLVTGGTGTLGGHVVPLLREAGHDVRVLTRRTRPATGNGITYVTGDLRTGEGVEAAVDGVHTVLHLAGGPKGDDEATRTLVRAAARADVRHLAYISVVGADRVPLAWLRTKLESERAIADSGLGWTVLRAAQFHELTLTMIEKMTRLPVLPVPGGLRLQPVAAREVAVRLAELTLAEPSGRVPDMTGPEVLDLATLAHSYLDLRGGRRRPKLPVRIPGKAGRAYRSGQNLTLEDALVGKVTWTEFLAERAAV</sequence>
<dbReference type="AlphaFoldDB" id="A0A7U9HD79"/>
<name>A0A7U9HD79_STRLI</name>
<accession>A0A7U9HD79</accession>
<dbReference type="RefSeq" id="WP_003974027.1">
    <property type="nucleotide sequence ID" value="NZ_CM001889.1"/>
</dbReference>
<dbReference type="PANTHER" id="PTHR43162">
    <property type="match status" value="1"/>
</dbReference>
<dbReference type="InterPro" id="IPR016040">
    <property type="entry name" value="NAD(P)-bd_dom"/>
</dbReference>
<proteinExistence type="predicted"/>
<dbReference type="SUPFAM" id="SSF51735">
    <property type="entry name" value="NAD(P)-binding Rossmann-fold domains"/>
    <property type="match status" value="1"/>
</dbReference>
<dbReference type="Pfam" id="PF13460">
    <property type="entry name" value="NAD_binding_10"/>
    <property type="match status" value="1"/>
</dbReference>
<protein>
    <recommendedName>
        <fullName evidence="1">NAD(P)-binding domain-containing protein</fullName>
    </recommendedName>
</protein>
<reference evidence="3" key="1">
    <citation type="journal article" date="2013" name="Genome Biol. Evol.">
        <title>The genome sequence of Streptomyces lividans 66 reveals a novel tRNA-dependent peptide biosynthetic system within a metal-related genomic island.</title>
        <authorList>
            <person name="Cruz-Morales P."/>
            <person name="Vijgenboom E."/>
            <person name="Iruegas-Bocardo F."/>
            <person name="Girard G."/>
            <person name="Yanez-Guerra L.A."/>
            <person name="Ramos-Aboites H.E."/>
            <person name="Pernodet J.L."/>
            <person name="Anne J."/>
            <person name="van Wezel G.P."/>
            <person name="Barona-Gomez F."/>
        </authorList>
    </citation>
    <scope>NUCLEOTIDE SEQUENCE [LARGE SCALE GENOMIC DNA]</scope>
    <source>
        <strain evidence="3">1326</strain>
    </source>
</reference>